<comment type="caution">
    <text evidence="16">The sequence shown here is derived from an EMBL/GenBank/DDBJ whole genome shotgun (WGS) entry which is preliminary data.</text>
</comment>
<dbReference type="RefSeq" id="WP_201682376.1">
    <property type="nucleotide sequence ID" value="NZ_JAEQNA010000001.1"/>
</dbReference>
<feature type="transmembrane region" description="Helical" evidence="15">
    <location>
        <begin position="146"/>
        <end position="164"/>
    </location>
</feature>
<gene>
    <name evidence="16" type="ORF">JI739_03140</name>
</gene>
<accession>A0A936ZLA9</accession>
<comment type="catalytic activity">
    <reaction evidence="13 14">
        <text>protoporphyrinogen IX + 3 A = protoporphyrin IX + 3 AH2</text>
        <dbReference type="Rhea" id="RHEA:62000"/>
        <dbReference type="ChEBI" id="CHEBI:13193"/>
        <dbReference type="ChEBI" id="CHEBI:17499"/>
        <dbReference type="ChEBI" id="CHEBI:57306"/>
        <dbReference type="ChEBI" id="CHEBI:57307"/>
    </reaction>
</comment>
<evidence type="ECO:0000256" key="5">
    <source>
        <dbReference type="ARBA" id="ARBA00022475"/>
    </source>
</evidence>
<name>A0A936ZLA9_9BURK</name>
<comment type="function">
    <text evidence="14">Catalyzes the oxidation of protoporphyrinogen IX to protoporphyrin IX.</text>
</comment>
<dbReference type="EC" id="1.3.99.-" evidence="14"/>
<dbReference type="PANTHER" id="PTHR40255">
    <property type="entry name" value="UPF0093 MEMBRANE PROTEIN SLR1790"/>
    <property type="match status" value="1"/>
</dbReference>
<organism evidence="16 17">
    <name type="scientific">Ramlibacter aurantiacus</name>
    <dbReference type="NCBI Taxonomy" id="2801330"/>
    <lineage>
        <taxon>Bacteria</taxon>
        <taxon>Pseudomonadati</taxon>
        <taxon>Pseudomonadota</taxon>
        <taxon>Betaproteobacteria</taxon>
        <taxon>Burkholderiales</taxon>
        <taxon>Comamonadaceae</taxon>
        <taxon>Ramlibacter</taxon>
    </lineage>
</organism>
<sequence length="168" mass="17354">MHHPPLPAVRDARAFFPSFVPGAQVPWLKLLHISAVILWSGSLLYMTAAIATAAGSAAPVAVDPVRHGVLRAIFTLMATPAALVAIASGTTIFLLQGPVAPWLIAKLAVVGLLVLGHGVCGMLVLRTERQAGAEGTASRGVRVVSGCVAAASVLWLGVIAWLVLAKPF</sequence>
<protein>
    <recommendedName>
        <fullName evidence="4 14">Protoporphyrinogen IX oxidase</fullName>
        <ecNumber evidence="14">1.3.99.-</ecNumber>
    </recommendedName>
</protein>
<feature type="transmembrane region" description="Helical" evidence="15">
    <location>
        <begin position="102"/>
        <end position="125"/>
    </location>
</feature>
<evidence type="ECO:0000256" key="13">
    <source>
        <dbReference type="ARBA" id="ARBA00048390"/>
    </source>
</evidence>
<keyword evidence="7 15" id="KW-0812">Transmembrane</keyword>
<keyword evidence="12 14" id="KW-0472">Membrane</keyword>
<evidence type="ECO:0000256" key="11">
    <source>
        <dbReference type="ARBA" id="ARBA00023004"/>
    </source>
</evidence>
<proteinExistence type="inferred from homology"/>
<comment type="subcellular location">
    <subcellularLocation>
        <location evidence="1">Cell membrane</location>
        <topology evidence="1">Multi-pass membrane protein</topology>
    </subcellularLocation>
</comment>
<keyword evidence="17" id="KW-1185">Reference proteome</keyword>
<keyword evidence="9 15" id="KW-1133">Transmembrane helix</keyword>
<evidence type="ECO:0000256" key="10">
    <source>
        <dbReference type="ARBA" id="ARBA00023002"/>
    </source>
</evidence>
<evidence type="ECO:0000256" key="2">
    <source>
        <dbReference type="ARBA" id="ARBA00005073"/>
    </source>
</evidence>
<keyword evidence="8 14" id="KW-0479">Metal-binding</keyword>
<evidence type="ECO:0000256" key="8">
    <source>
        <dbReference type="ARBA" id="ARBA00022723"/>
    </source>
</evidence>
<dbReference type="InterPro" id="IPR005265">
    <property type="entry name" value="HemJ-like"/>
</dbReference>
<dbReference type="Proteomes" id="UP000613011">
    <property type="component" value="Unassembled WGS sequence"/>
</dbReference>
<feature type="transmembrane region" description="Helical" evidence="15">
    <location>
        <begin position="36"/>
        <end position="62"/>
    </location>
</feature>
<evidence type="ECO:0000256" key="3">
    <source>
        <dbReference type="ARBA" id="ARBA00006501"/>
    </source>
</evidence>
<dbReference type="GO" id="GO:0070818">
    <property type="term" value="F:protoporphyrinogen oxidase activity"/>
    <property type="evidence" value="ECO:0007669"/>
    <property type="project" value="UniProtKB-UniRule"/>
</dbReference>
<comment type="pathway">
    <text evidence="2 14">Porphyrin-containing compound metabolism; protoporphyrin-IX biosynthesis; protoporphyrin-IX from protoporphyrinogen-IX: step 1/1.</text>
</comment>
<dbReference type="GO" id="GO:0005886">
    <property type="term" value="C:plasma membrane"/>
    <property type="evidence" value="ECO:0007669"/>
    <property type="project" value="UniProtKB-SubCell"/>
</dbReference>
<evidence type="ECO:0000256" key="6">
    <source>
        <dbReference type="ARBA" id="ARBA00022617"/>
    </source>
</evidence>
<dbReference type="Pfam" id="PF03653">
    <property type="entry name" value="UPF0093"/>
    <property type="match status" value="1"/>
</dbReference>
<dbReference type="PANTHER" id="PTHR40255:SF1">
    <property type="entry name" value="PROTOPORPHYRINOGEN IX OXIDASE"/>
    <property type="match status" value="1"/>
</dbReference>
<evidence type="ECO:0000256" key="4">
    <source>
        <dbReference type="ARBA" id="ARBA00017504"/>
    </source>
</evidence>
<keyword evidence="6 14" id="KW-0349">Heme</keyword>
<evidence type="ECO:0000313" key="17">
    <source>
        <dbReference type="Proteomes" id="UP000613011"/>
    </source>
</evidence>
<dbReference type="GO" id="GO:0006782">
    <property type="term" value="P:protoporphyrinogen IX biosynthetic process"/>
    <property type="evidence" value="ECO:0007669"/>
    <property type="project" value="UniProtKB-UniRule"/>
</dbReference>
<evidence type="ECO:0000256" key="15">
    <source>
        <dbReference type="SAM" id="Phobius"/>
    </source>
</evidence>
<comment type="similarity">
    <text evidence="3 14">Belongs to the HemJ family.</text>
</comment>
<dbReference type="AlphaFoldDB" id="A0A936ZLA9"/>
<evidence type="ECO:0000256" key="9">
    <source>
        <dbReference type="ARBA" id="ARBA00022989"/>
    </source>
</evidence>
<reference evidence="16" key="1">
    <citation type="submission" date="2021-01" db="EMBL/GenBank/DDBJ databases">
        <title>Ramlibacter sp. strain AW1 16S ribosomal RNA gene Genome sequencing and assembly.</title>
        <authorList>
            <person name="Kang M."/>
        </authorList>
    </citation>
    <scope>NUCLEOTIDE SEQUENCE</scope>
    <source>
        <strain evidence="16">AW1</strain>
    </source>
</reference>
<keyword evidence="11 14" id="KW-0408">Iron</keyword>
<keyword evidence="10" id="KW-0560">Oxidoreductase</keyword>
<evidence type="ECO:0000256" key="7">
    <source>
        <dbReference type="ARBA" id="ARBA00022692"/>
    </source>
</evidence>
<evidence type="ECO:0000256" key="14">
    <source>
        <dbReference type="PIRNR" id="PIRNR004638"/>
    </source>
</evidence>
<dbReference type="EMBL" id="JAEQNA010000001">
    <property type="protein sequence ID" value="MBL0419335.1"/>
    <property type="molecule type" value="Genomic_DNA"/>
</dbReference>
<feature type="transmembrane region" description="Helical" evidence="15">
    <location>
        <begin position="74"/>
        <end position="96"/>
    </location>
</feature>
<dbReference type="PIRSF" id="PIRSF004638">
    <property type="entry name" value="UCP004638"/>
    <property type="match status" value="1"/>
</dbReference>
<dbReference type="GO" id="GO:0046872">
    <property type="term" value="F:metal ion binding"/>
    <property type="evidence" value="ECO:0007669"/>
    <property type="project" value="UniProtKB-UniRule"/>
</dbReference>
<keyword evidence="5 14" id="KW-1003">Cell membrane</keyword>
<evidence type="ECO:0000256" key="12">
    <source>
        <dbReference type="ARBA" id="ARBA00023136"/>
    </source>
</evidence>
<comment type="cofactor">
    <cofactor evidence="14">
        <name>heme b</name>
        <dbReference type="ChEBI" id="CHEBI:60344"/>
    </cofactor>
    <text evidence="14">Binds 1 heme b (iron(II)-protoporphyrin IX) group per subunit.</text>
</comment>
<evidence type="ECO:0000256" key="1">
    <source>
        <dbReference type="ARBA" id="ARBA00004651"/>
    </source>
</evidence>
<evidence type="ECO:0000313" key="16">
    <source>
        <dbReference type="EMBL" id="MBL0419335.1"/>
    </source>
</evidence>